<name>A0AAU9IHA6_9CILI</name>
<feature type="compositionally biased region" description="Basic and acidic residues" evidence="1">
    <location>
        <begin position="24"/>
        <end position="61"/>
    </location>
</feature>
<sequence length="107" mass="12446">MGGDQPKNKLIRSHHKVSRSRKKCEKDENKEKVKAAKIPSEIKKIEKSTEKSPKVVKISKDKIKHKHKNPEPSFDDPLRAFYESLLQQNPNSQMARKYCIEHGILKE</sequence>
<dbReference type="AlphaFoldDB" id="A0AAU9IHA6"/>
<comment type="caution">
    <text evidence="2">The sequence shown here is derived from an EMBL/GenBank/DDBJ whole genome shotgun (WGS) entry which is preliminary data.</text>
</comment>
<dbReference type="PANTHER" id="PTHR33828">
    <property type="entry name" value="OS05G0596200 PROTEIN"/>
    <property type="match status" value="1"/>
</dbReference>
<proteinExistence type="predicted"/>
<dbReference type="EMBL" id="CAJZBQ010000010">
    <property type="protein sequence ID" value="CAG9313473.1"/>
    <property type="molecule type" value="Genomic_DNA"/>
</dbReference>
<keyword evidence="3" id="KW-1185">Reference proteome</keyword>
<feature type="region of interest" description="Disordered" evidence="1">
    <location>
        <begin position="1"/>
        <end position="76"/>
    </location>
</feature>
<evidence type="ECO:0000313" key="3">
    <source>
        <dbReference type="Proteomes" id="UP001162131"/>
    </source>
</evidence>
<evidence type="ECO:0000313" key="2">
    <source>
        <dbReference type="EMBL" id="CAG9313473.1"/>
    </source>
</evidence>
<dbReference type="Proteomes" id="UP001162131">
    <property type="component" value="Unassembled WGS sequence"/>
</dbReference>
<protein>
    <submittedName>
        <fullName evidence="2">Uncharacterized protein</fullName>
    </submittedName>
</protein>
<gene>
    <name evidence="2" type="ORF">BSTOLATCC_MIC8738</name>
</gene>
<feature type="compositionally biased region" description="Basic residues" evidence="1">
    <location>
        <begin position="9"/>
        <end position="23"/>
    </location>
</feature>
<evidence type="ECO:0000256" key="1">
    <source>
        <dbReference type="SAM" id="MobiDB-lite"/>
    </source>
</evidence>
<accession>A0AAU9IHA6</accession>
<dbReference type="PANTHER" id="PTHR33828:SF2">
    <property type="entry name" value="NUCLEOLIN"/>
    <property type="match status" value="1"/>
</dbReference>
<reference evidence="2" key="1">
    <citation type="submission" date="2021-09" db="EMBL/GenBank/DDBJ databases">
        <authorList>
            <consortium name="AG Swart"/>
            <person name="Singh M."/>
            <person name="Singh A."/>
            <person name="Seah K."/>
            <person name="Emmerich C."/>
        </authorList>
    </citation>
    <scope>NUCLEOTIDE SEQUENCE</scope>
    <source>
        <strain evidence="2">ATCC30299</strain>
    </source>
</reference>
<organism evidence="2 3">
    <name type="scientific">Blepharisma stoltei</name>
    <dbReference type="NCBI Taxonomy" id="1481888"/>
    <lineage>
        <taxon>Eukaryota</taxon>
        <taxon>Sar</taxon>
        <taxon>Alveolata</taxon>
        <taxon>Ciliophora</taxon>
        <taxon>Postciliodesmatophora</taxon>
        <taxon>Heterotrichea</taxon>
        <taxon>Heterotrichida</taxon>
        <taxon>Blepharismidae</taxon>
        <taxon>Blepharisma</taxon>
    </lineage>
</organism>